<proteinExistence type="predicted"/>
<organism evidence="1">
    <name type="scientific">Anguilla anguilla</name>
    <name type="common">European freshwater eel</name>
    <name type="synonym">Muraena anguilla</name>
    <dbReference type="NCBI Taxonomy" id="7936"/>
    <lineage>
        <taxon>Eukaryota</taxon>
        <taxon>Metazoa</taxon>
        <taxon>Chordata</taxon>
        <taxon>Craniata</taxon>
        <taxon>Vertebrata</taxon>
        <taxon>Euteleostomi</taxon>
        <taxon>Actinopterygii</taxon>
        <taxon>Neopterygii</taxon>
        <taxon>Teleostei</taxon>
        <taxon>Anguilliformes</taxon>
        <taxon>Anguillidae</taxon>
        <taxon>Anguilla</taxon>
    </lineage>
</organism>
<accession>A0A0E9TNG4</accession>
<sequence length="45" mass="5370">MFWRLLVFVNMRTRVVLLKVKEAITRLRNKKKTVRDIGRTLGSPK</sequence>
<evidence type="ECO:0000313" key="1">
    <source>
        <dbReference type="EMBL" id="JAH55007.1"/>
    </source>
</evidence>
<protein>
    <submittedName>
        <fullName evidence="1">Uncharacterized protein</fullName>
    </submittedName>
</protein>
<reference evidence="1" key="1">
    <citation type="submission" date="2014-11" db="EMBL/GenBank/DDBJ databases">
        <authorList>
            <person name="Amaro Gonzalez C."/>
        </authorList>
    </citation>
    <scope>NUCLEOTIDE SEQUENCE</scope>
</reference>
<name>A0A0E9TNG4_ANGAN</name>
<reference evidence="1" key="2">
    <citation type="journal article" date="2015" name="Fish Shellfish Immunol.">
        <title>Early steps in the European eel (Anguilla anguilla)-Vibrio vulnificus interaction in the gills: Role of the RtxA13 toxin.</title>
        <authorList>
            <person name="Callol A."/>
            <person name="Pajuelo D."/>
            <person name="Ebbesson L."/>
            <person name="Teles M."/>
            <person name="MacKenzie S."/>
            <person name="Amaro C."/>
        </authorList>
    </citation>
    <scope>NUCLEOTIDE SEQUENCE</scope>
</reference>
<dbReference type="AlphaFoldDB" id="A0A0E9TNG4"/>
<dbReference type="EMBL" id="GBXM01053570">
    <property type="protein sequence ID" value="JAH55007.1"/>
    <property type="molecule type" value="Transcribed_RNA"/>
</dbReference>